<keyword evidence="11" id="KW-0804">Transcription</keyword>
<gene>
    <name evidence="15" type="ORF">SAMN04488503_1225</name>
</gene>
<feature type="binding site" evidence="12">
    <location>
        <position position="166"/>
    </location>
    <ligand>
        <name>Zn(2+)</name>
        <dbReference type="ChEBI" id="CHEBI:29105"/>
    </ligand>
</feature>
<evidence type="ECO:0000256" key="12">
    <source>
        <dbReference type="PIRSR" id="PIRSR602481-1"/>
    </source>
</evidence>
<feature type="region of interest" description="Disordered" evidence="14">
    <location>
        <begin position="1"/>
        <end position="20"/>
    </location>
</feature>
<feature type="binding site" evidence="12">
    <location>
        <position position="129"/>
    </location>
    <ligand>
        <name>Zn(2+)</name>
        <dbReference type="ChEBI" id="CHEBI:29105"/>
    </ligand>
</feature>
<evidence type="ECO:0000256" key="14">
    <source>
        <dbReference type="SAM" id="MobiDB-lite"/>
    </source>
</evidence>
<sequence length="185" mass="20225">MLYHNQCNGSRPTATSVSGPFSSAGAGDVFEQTPGRDRFKDYLESNGLKLTGQRQRILRVFMRQQEPMSAENILAAAGGAESGISLSTLYRALNHLQCAGLARRIQLGAGSALYEAVHGHCCQLVCEKCGRRIPVSNPYLESMREVAARQEGFELHHCTAQFYGLCPSCQQARDIEKSRSTTPAT</sequence>
<keyword evidence="9" id="KW-0805">Transcription regulation</keyword>
<feature type="binding site" evidence="12">
    <location>
        <position position="126"/>
    </location>
    <ligand>
        <name>Zn(2+)</name>
        <dbReference type="ChEBI" id="CHEBI:29105"/>
    </ligand>
</feature>
<evidence type="ECO:0000256" key="8">
    <source>
        <dbReference type="ARBA" id="ARBA00022833"/>
    </source>
</evidence>
<evidence type="ECO:0000313" key="16">
    <source>
        <dbReference type="Proteomes" id="UP000198324"/>
    </source>
</evidence>
<evidence type="ECO:0000256" key="2">
    <source>
        <dbReference type="ARBA" id="ARBA00007957"/>
    </source>
</evidence>
<evidence type="ECO:0000256" key="4">
    <source>
        <dbReference type="ARBA" id="ARBA00020910"/>
    </source>
</evidence>
<dbReference type="InterPro" id="IPR043135">
    <property type="entry name" value="Fur_C"/>
</dbReference>
<comment type="subunit">
    <text evidence="3">Homodimer.</text>
</comment>
<keyword evidence="7 12" id="KW-0479">Metal-binding</keyword>
<keyword evidence="8 12" id="KW-0862">Zinc</keyword>
<keyword evidence="6" id="KW-0678">Repressor</keyword>
<dbReference type="GO" id="GO:1900376">
    <property type="term" value="P:regulation of secondary metabolite biosynthetic process"/>
    <property type="evidence" value="ECO:0007669"/>
    <property type="project" value="TreeGrafter"/>
</dbReference>
<reference evidence="15 16" key="1">
    <citation type="submission" date="2017-06" db="EMBL/GenBank/DDBJ databases">
        <authorList>
            <person name="Kim H.J."/>
            <person name="Triplett B.A."/>
        </authorList>
    </citation>
    <scope>NUCLEOTIDE SEQUENCE [LARGE SCALE GENOMIC DNA]</scope>
    <source>
        <strain evidence="15 16">DSM 13116</strain>
    </source>
</reference>
<dbReference type="CDD" id="cd07153">
    <property type="entry name" value="Fur_like"/>
    <property type="match status" value="1"/>
</dbReference>
<proteinExistence type="inferred from homology"/>
<keyword evidence="13" id="KW-0408">Iron</keyword>
<accession>A0A238Z3A8</accession>
<dbReference type="AlphaFoldDB" id="A0A238Z3A8"/>
<dbReference type="GO" id="GO:0003700">
    <property type="term" value="F:DNA-binding transcription factor activity"/>
    <property type="evidence" value="ECO:0007669"/>
    <property type="project" value="InterPro"/>
</dbReference>
<evidence type="ECO:0000256" key="7">
    <source>
        <dbReference type="ARBA" id="ARBA00022723"/>
    </source>
</evidence>
<dbReference type="PANTHER" id="PTHR33202:SF2">
    <property type="entry name" value="FERRIC UPTAKE REGULATION PROTEIN"/>
    <property type="match status" value="1"/>
</dbReference>
<dbReference type="EMBL" id="FZOC01000002">
    <property type="protein sequence ID" value="SNR77955.1"/>
    <property type="molecule type" value="Genomic_DNA"/>
</dbReference>
<dbReference type="GO" id="GO:0000976">
    <property type="term" value="F:transcription cis-regulatory region binding"/>
    <property type="evidence" value="ECO:0007669"/>
    <property type="project" value="TreeGrafter"/>
</dbReference>
<comment type="cofactor">
    <cofactor evidence="13">
        <name>Mn(2+)</name>
        <dbReference type="ChEBI" id="CHEBI:29035"/>
    </cofactor>
    <cofactor evidence="13">
        <name>Fe(2+)</name>
        <dbReference type="ChEBI" id="CHEBI:29033"/>
    </cofactor>
    <text evidence="13">Binds 1 Mn(2+) or Fe(2+) ion per subunit.</text>
</comment>
<evidence type="ECO:0000256" key="3">
    <source>
        <dbReference type="ARBA" id="ARBA00011738"/>
    </source>
</evidence>
<comment type="similarity">
    <text evidence="2">Belongs to the Fur family.</text>
</comment>
<dbReference type="InterPro" id="IPR036390">
    <property type="entry name" value="WH_DNA-bd_sf"/>
</dbReference>
<dbReference type="InterPro" id="IPR002481">
    <property type="entry name" value="FUR"/>
</dbReference>
<dbReference type="GO" id="GO:0008270">
    <property type="term" value="F:zinc ion binding"/>
    <property type="evidence" value="ECO:0007669"/>
    <property type="project" value="TreeGrafter"/>
</dbReference>
<dbReference type="Gene3D" id="3.30.1490.190">
    <property type="match status" value="1"/>
</dbReference>
<feature type="binding site" evidence="13">
    <location>
        <position position="141"/>
    </location>
    <ligand>
        <name>Fe cation</name>
        <dbReference type="ChEBI" id="CHEBI:24875"/>
    </ligand>
</feature>
<protein>
    <recommendedName>
        <fullName evidence="4">Ferric uptake regulation protein</fullName>
    </recommendedName>
</protein>
<evidence type="ECO:0000256" key="1">
    <source>
        <dbReference type="ARBA" id="ARBA00004496"/>
    </source>
</evidence>
<keyword evidence="16" id="KW-1185">Reference proteome</keyword>
<evidence type="ECO:0000256" key="11">
    <source>
        <dbReference type="ARBA" id="ARBA00023163"/>
    </source>
</evidence>
<evidence type="ECO:0000313" key="15">
    <source>
        <dbReference type="EMBL" id="SNR77955.1"/>
    </source>
</evidence>
<organism evidence="15 16">
    <name type="scientific">Humidesulfovibrio mexicanus</name>
    <dbReference type="NCBI Taxonomy" id="147047"/>
    <lineage>
        <taxon>Bacteria</taxon>
        <taxon>Pseudomonadati</taxon>
        <taxon>Thermodesulfobacteriota</taxon>
        <taxon>Desulfovibrionia</taxon>
        <taxon>Desulfovibrionales</taxon>
        <taxon>Desulfovibrionaceae</taxon>
        <taxon>Humidesulfovibrio</taxon>
    </lineage>
</organism>
<dbReference type="GO" id="GO:0005829">
    <property type="term" value="C:cytosol"/>
    <property type="evidence" value="ECO:0007669"/>
    <property type="project" value="TreeGrafter"/>
</dbReference>
<keyword evidence="10" id="KW-0238">DNA-binding</keyword>
<evidence type="ECO:0000256" key="13">
    <source>
        <dbReference type="PIRSR" id="PIRSR602481-2"/>
    </source>
</evidence>
<evidence type="ECO:0000256" key="6">
    <source>
        <dbReference type="ARBA" id="ARBA00022491"/>
    </source>
</evidence>
<evidence type="ECO:0000256" key="10">
    <source>
        <dbReference type="ARBA" id="ARBA00023125"/>
    </source>
</evidence>
<dbReference type="Gene3D" id="1.10.10.10">
    <property type="entry name" value="Winged helix-like DNA-binding domain superfamily/Winged helix DNA-binding domain"/>
    <property type="match status" value="1"/>
</dbReference>
<feature type="binding site" evidence="13">
    <location>
        <position position="120"/>
    </location>
    <ligand>
        <name>Fe cation</name>
        <dbReference type="ChEBI" id="CHEBI:24875"/>
    </ligand>
</feature>
<dbReference type="SUPFAM" id="SSF46785">
    <property type="entry name" value="Winged helix' DNA-binding domain"/>
    <property type="match status" value="1"/>
</dbReference>
<dbReference type="Proteomes" id="UP000198324">
    <property type="component" value="Unassembled WGS sequence"/>
</dbReference>
<evidence type="ECO:0000256" key="5">
    <source>
        <dbReference type="ARBA" id="ARBA00022490"/>
    </source>
</evidence>
<dbReference type="Pfam" id="PF01475">
    <property type="entry name" value="FUR"/>
    <property type="match status" value="1"/>
</dbReference>
<feature type="binding site" evidence="12">
    <location>
        <position position="169"/>
    </location>
    <ligand>
        <name>Zn(2+)</name>
        <dbReference type="ChEBI" id="CHEBI:29105"/>
    </ligand>
</feature>
<evidence type="ECO:0000256" key="9">
    <source>
        <dbReference type="ARBA" id="ARBA00023015"/>
    </source>
</evidence>
<dbReference type="GO" id="GO:0045892">
    <property type="term" value="P:negative regulation of DNA-templated transcription"/>
    <property type="evidence" value="ECO:0007669"/>
    <property type="project" value="TreeGrafter"/>
</dbReference>
<comment type="cofactor">
    <cofactor evidence="12">
        <name>Zn(2+)</name>
        <dbReference type="ChEBI" id="CHEBI:29105"/>
    </cofactor>
    <text evidence="12">Binds 1 zinc ion per subunit.</text>
</comment>
<keyword evidence="5" id="KW-0963">Cytoplasm</keyword>
<dbReference type="PANTHER" id="PTHR33202">
    <property type="entry name" value="ZINC UPTAKE REGULATION PROTEIN"/>
    <property type="match status" value="1"/>
</dbReference>
<comment type="subcellular location">
    <subcellularLocation>
        <location evidence="1">Cytoplasm</location>
    </subcellularLocation>
</comment>
<dbReference type="InterPro" id="IPR036388">
    <property type="entry name" value="WH-like_DNA-bd_sf"/>
</dbReference>
<name>A0A238Z3A8_9BACT</name>